<accession>A0A9P6BXN5</accession>
<proteinExistence type="predicted"/>
<protein>
    <submittedName>
        <fullName evidence="1">Uncharacterized protein</fullName>
    </submittedName>
</protein>
<evidence type="ECO:0000313" key="1">
    <source>
        <dbReference type="EMBL" id="KAF9441879.1"/>
    </source>
</evidence>
<organism evidence="1 2">
    <name type="scientific">Macrolepiota fuliginosa MF-IS2</name>
    <dbReference type="NCBI Taxonomy" id="1400762"/>
    <lineage>
        <taxon>Eukaryota</taxon>
        <taxon>Fungi</taxon>
        <taxon>Dikarya</taxon>
        <taxon>Basidiomycota</taxon>
        <taxon>Agaricomycotina</taxon>
        <taxon>Agaricomycetes</taxon>
        <taxon>Agaricomycetidae</taxon>
        <taxon>Agaricales</taxon>
        <taxon>Agaricineae</taxon>
        <taxon>Agaricaceae</taxon>
        <taxon>Macrolepiota</taxon>
    </lineage>
</organism>
<dbReference type="EMBL" id="MU151758">
    <property type="protein sequence ID" value="KAF9441879.1"/>
    <property type="molecule type" value="Genomic_DNA"/>
</dbReference>
<dbReference type="AlphaFoldDB" id="A0A9P6BXN5"/>
<keyword evidence="2" id="KW-1185">Reference proteome</keyword>
<reference evidence="1" key="1">
    <citation type="submission" date="2020-11" db="EMBL/GenBank/DDBJ databases">
        <authorList>
            <consortium name="DOE Joint Genome Institute"/>
            <person name="Ahrendt S."/>
            <person name="Riley R."/>
            <person name="Andreopoulos W."/>
            <person name="Labutti K."/>
            <person name="Pangilinan J."/>
            <person name="Ruiz-Duenas F.J."/>
            <person name="Barrasa J.M."/>
            <person name="Sanchez-Garcia M."/>
            <person name="Camarero S."/>
            <person name="Miyauchi S."/>
            <person name="Serrano A."/>
            <person name="Linde D."/>
            <person name="Babiker R."/>
            <person name="Drula E."/>
            <person name="Ayuso-Fernandez I."/>
            <person name="Pacheco R."/>
            <person name="Padilla G."/>
            <person name="Ferreira P."/>
            <person name="Barriuso J."/>
            <person name="Kellner H."/>
            <person name="Castanera R."/>
            <person name="Alfaro M."/>
            <person name="Ramirez L."/>
            <person name="Pisabarro A.G."/>
            <person name="Kuo A."/>
            <person name="Tritt A."/>
            <person name="Lipzen A."/>
            <person name="He G."/>
            <person name="Yan M."/>
            <person name="Ng V."/>
            <person name="Cullen D."/>
            <person name="Martin F."/>
            <person name="Rosso M.-N."/>
            <person name="Henrissat B."/>
            <person name="Hibbett D."/>
            <person name="Martinez A.T."/>
            <person name="Grigoriev I.V."/>
        </authorList>
    </citation>
    <scope>NUCLEOTIDE SEQUENCE</scope>
    <source>
        <strain evidence="1">MF-IS2</strain>
    </source>
</reference>
<dbReference type="Proteomes" id="UP000807342">
    <property type="component" value="Unassembled WGS sequence"/>
</dbReference>
<name>A0A9P6BXN5_9AGAR</name>
<comment type="caution">
    <text evidence="1">The sequence shown here is derived from an EMBL/GenBank/DDBJ whole genome shotgun (WGS) entry which is preliminary data.</text>
</comment>
<sequence>MHRVRVQALPFLLRTYAHAHPLYIPIKHRRQEEEKQQMFVPEMLGATLKLANGLLRKELCQGHSRYLLLRPRC</sequence>
<evidence type="ECO:0000313" key="2">
    <source>
        <dbReference type="Proteomes" id="UP000807342"/>
    </source>
</evidence>
<gene>
    <name evidence="1" type="ORF">P691DRAFT_811897</name>
</gene>